<evidence type="ECO:0000313" key="2">
    <source>
        <dbReference type="Proteomes" id="UP001221898"/>
    </source>
</evidence>
<proteinExistence type="predicted"/>
<sequence length="131" mass="14264">MLEAGTCLNTPLTSSDHNALGVPRLGVVSGGSSTLHLLALPPSELESWHKRRPSLVQETQYSPLLDPRQLCGASSFCDLRVPRPSTWTGASAPLQPDPHVMAPPPSWAHQSHKIRACPPSCRRWAWTLTCP</sequence>
<organism evidence="1 2">
    <name type="scientific">Aldrovandia affinis</name>
    <dbReference type="NCBI Taxonomy" id="143900"/>
    <lineage>
        <taxon>Eukaryota</taxon>
        <taxon>Metazoa</taxon>
        <taxon>Chordata</taxon>
        <taxon>Craniata</taxon>
        <taxon>Vertebrata</taxon>
        <taxon>Euteleostomi</taxon>
        <taxon>Actinopterygii</taxon>
        <taxon>Neopterygii</taxon>
        <taxon>Teleostei</taxon>
        <taxon>Notacanthiformes</taxon>
        <taxon>Halosauridae</taxon>
        <taxon>Aldrovandia</taxon>
    </lineage>
</organism>
<keyword evidence="2" id="KW-1185">Reference proteome</keyword>
<accession>A0AAD7W4N2</accession>
<evidence type="ECO:0000313" key="1">
    <source>
        <dbReference type="EMBL" id="KAJ8383338.1"/>
    </source>
</evidence>
<comment type="caution">
    <text evidence="1">The sequence shown here is derived from an EMBL/GenBank/DDBJ whole genome shotgun (WGS) entry which is preliminary data.</text>
</comment>
<protein>
    <submittedName>
        <fullName evidence="1">Uncharacterized protein</fullName>
    </submittedName>
</protein>
<reference evidence="1" key="1">
    <citation type="journal article" date="2023" name="Science">
        <title>Genome structures resolve the early diversification of teleost fishes.</title>
        <authorList>
            <person name="Parey E."/>
            <person name="Louis A."/>
            <person name="Montfort J."/>
            <person name="Bouchez O."/>
            <person name="Roques C."/>
            <person name="Iampietro C."/>
            <person name="Lluch J."/>
            <person name="Castinel A."/>
            <person name="Donnadieu C."/>
            <person name="Desvignes T."/>
            <person name="Floi Bucao C."/>
            <person name="Jouanno E."/>
            <person name="Wen M."/>
            <person name="Mejri S."/>
            <person name="Dirks R."/>
            <person name="Jansen H."/>
            <person name="Henkel C."/>
            <person name="Chen W.J."/>
            <person name="Zahm M."/>
            <person name="Cabau C."/>
            <person name="Klopp C."/>
            <person name="Thompson A.W."/>
            <person name="Robinson-Rechavi M."/>
            <person name="Braasch I."/>
            <person name="Lecointre G."/>
            <person name="Bobe J."/>
            <person name="Postlethwait J.H."/>
            <person name="Berthelot C."/>
            <person name="Roest Crollius H."/>
            <person name="Guiguen Y."/>
        </authorList>
    </citation>
    <scope>NUCLEOTIDE SEQUENCE</scope>
    <source>
        <strain evidence="1">NC1722</strain>
    </source>
</reference>
<dbReference type="AlphaFoldDB" id="A0AAD7W4N2"/>
<name>A0AAD7W4N2_9TELE</name>
<gene>
    <name evidence="1" type="ORF">AAFF_G00221980</name>
</gene>
<dbReference type="EMBL" id="JAINUG010000296">
    <property type="protein sequence ID" value="KAJ8383338.1"/>
    <property type="molecule type" value="Genomic_DNA"/>
</dbReference>
<dbReference type="Proteomes" id="UP001221898">
    <property type="component" value="Unassembled WGS sequence"/>
</dbReference>